<feature type="compositionally biased region" description="Basic and acidic residues" evidence="10">
    <location>
        <begin position="824"/>
        <end position="836"/>
    </location>
</feature>
<feature type="compositionally biased region" description="Basic residues" evidence="10">
    <location>
        <begin position="60"/>
        <end position="71"/>
    </location>
</feature>
<feature type="region of interest" description="Disordered" evidence="10">
    <location>
        <begin position="769"/>
        <end position="837"/>
    </location>
</feature>
<evidence type="ECO:0000256" key="9">
    <source>
        <dbReference type="ARBA" id="ARBA00023319"/>
    </source>
</evidence>
<dbReference type="FunFam" id="2.60.40.10:FF:000345">
    <property type="entry name" value="Muscle M-line assembly protein unc-89"/>
    <property type="match status" value="1"/>
</dbReference>
<feature type="compositionally biased region" description="Basic and acidic residues" evidence="10">
    <location>
        <begin position="778"/>
        <end position="795"/>
    </location>
</feature>
<dbReference type="FunFam" id="2.60.40.10:FF:000031">
    <property type="entry name" value="Myosin-binding protein C, slow type"/>
    <property type="match status" value="1"/>
</dbReference>
<keyword evidence="6" id="KW-0175">Coiled coil</keyword>
<dbReference type="SMART" id="SM00408">
    <property type="entry name" value="IGc2"/>
    <property type="match status" value="4"/>
</dbReference>
<dbReference type="InterPro" id="IPR007110">
    <property type="entry name" value="Ig-like_dom"/>
</dbReference>
<dbReference type="InterPro" id="IPR013783">
    <property type="entry name" value="Ig-like_fold"/>
</dbReference>
<feature type="compositionally biased region" description="Acidic residues" evidence="10">
    <location>
        <begin position="872"/>
        <end position="890"/>
    </location>
</feature>
<keyword evidence="5" id="KW-0677">Repeat</keyword>
<feature type="non-terminal residue" evidence="12">
    <location>
        <position position="4525"/>
    </location>
</feature>
<feature type="domain" description="Ig-like" evidence="11">
    <location>
        <begin position="1706"/>
        <end position="1794"/>
    </location>
</feature>
<feature type="compositionally biased region" description="Low complexity" evidence="10">
    <location>
        <begin position="30"/>
        <end position="49"/>
    </location>
</feature>
<evidence type="ECO:0000256" key="7">
    <source>
        <dbReference type="ARBA" id="ARBA00023157"/>
    </source>
</evidence>
<feature type="compositionally biased region" description="Basic residues" evidence="10">
    <location>
        <begin position="1204"/>
        <end position="1213"/>
    </location>
</feature>
<feature type="compositionally biased region" description="Basic and acidic residues" evidence="10">
    <location>
        <begin position="1392"/>
        <end position="1404"/>
    </location>
</feature>
<evidence type="ECO:0000259" key="11">
    <source>
        <dbReference type="PROSITE" id="PS50835"/>
    </source>
</evidence>
<reference evidence="12" key="1">
    <citation type="submission" date="2025-08" db="UniProtKB">
        <authorList>
            <consortium name="RefSeq"/>
        </authorList>
    </citation>
    <scope>IDENTIFICATION</scope>
</reference>
<dbReference type="GO" id="GO:0031674">
    <property type="term" value="C:I band"/>
    <property type="evidence" value="ECO:0007669"/>
    <property type="project" value="UniProtKB-SubCell"/>
</dbReference>
<dbReference type="OrthoDB" id="6612025at2759"/>
<keyword evidence="7" id="KW-1015">Disulfide bond</keyword>
<feature type="compositionally biased region" description="Basic and acidic residues" evidence="10">
    <location>
        <begin position="1151"/>
        <end position="1162"/>
    </location>
</feature>
<dbReference type="Gene3D" id="2.60.40.10">
    <property type="entry name" value="Immunoglobulins"/>
    <property type="match status" value="6"/>
</dbReference>
<feature type="compositionally biased region" description="Basic residues" evidence="10">
    <location>
        <begin position="1477"/>
        <end position="1488"/>
    </location>
</feature>
<feature type="compositionally biased region" description="Basic and acidic residues" evidence="10">
    <location>
        <begin position="1311"/>
        <end position="1339"/>
    </location>
</feature>
<feature type="compositionally biased region" description="Basic and acidic residues" evidence="10">
    <location>
        <begin position="802"/>
        <end position="812"/>
    </location>
</feature>
<evidence type="ECO:0000256" key="6">
    <source>
        <dbReference type="ARBA" id="ARBA00023054"/>
    </source>
</evidence>
<dbReference type="FunFam" id="2.60.40.10:FF:001409">
    <property type="entry name" value="Muscle M-line assembly protein unc-89"/>
    <property type="match status" value="1"/>
</dbReference>
<dbReference type="Pfam" id="PF07679">
    <property type="entry name" value="I-set"/>
    <property type="match status" value="6"/>
</dbReference>
<keyword evidence="8" id="KW-0539">Nucleus</keyword>
<feature type="domain" description="Ig-like" evidence="11">
    <location>
        <begin position="2115"/>
        <end position="2207"/>
    </location>
</feature>
<feature type="domain" description="Ig-like" evidence="11">
    <location>
        <begin position="1803"/>
        <end position="1898"/>
    </location>
</feature>
<evidence type="ECO:0000256" key="1">
    <source>
        <dbReference type="ARBA" id="ARBA00004123"/>
    </source>
</evidence>
<feature type="compositionally biased region" description="Low complexity" evidence="10">
    <location>
        <begin position="4302"/>
        <end position="4315"/>
    </location>
</feature>
<feature type="region of interest" description="Disordered" evidence="10">
    <location>
        <begin position="1534"/>
        <end position="1561"/>
    </location>
</feature>
<dbReference type="InterPro" id="IPR052615">
    <property type="entry name" value="FGFRL"/>
</dbReference>
<feature type="region of interest" description="Disordered" evidence="10">
    <location>
        <begin position="1"/>
        <end position="100"/>
    </location>
</feature>
<dbReference type="SUPFAM" id="SSF48726">
    <property type="entry name" value="Immunoglobulin"/>
    <property type="match status" value="6"/>
</dbReference>
<feature type="compositionally biased region" description="Acidic residues" evidence="10">
    <location>
        <begin position="1219"/>
        <end position="1257"/>
    </location>
</feature>
<feature type="region of interest" description="Disordered" evidence="10">
    <location>
        <begin position="1303"/>
        <end position="1520"/>
    </location>
</feature>
<dbReference type="PROSITE" id="PS50835">
    <property type="entry name" value="IG_LIKE"/>
    <property type="match status" value="6"/>
</dbReference>
<feature type="compositionally biased region" description="Acidic residues" evidence="10">
    <location>
        <begin position="1495"/>
        <end position="1519"/>
    </location>
</feature>
<sequence length="4525" mass="512119">MERRISAFQLRTIDSAEDESSSSGREDSAPESPHAFQPGQQPGQQFGQFLGVNGQGQHQGRSRQKKPKVRSKSLQPATKVIPWRKSSRPTRGRSLDKGVFLPGFKPEPVKSWTEETISLKATPIEKKKPTPKLEAATVVLKSIKSERDKGIMSLGATLEQIIAGKTEKEAVPWITMREKLKAVESVQEQLNKFDLDEVYLRPLEGQIETEATDLPQQAQVEQVQRTKEIQRLKSMESDLIPWKEMRQQLKSVQKVTKQIDKFKIEEVELRHLQAQQAITEEYQTGTSEETVVLIDESSKGSISKVMRRDELQQYEDQSNIFKQQFITTEDVNIMHVSEREKLEAQRLIREQQAINWRQQQQRPQLQPLTSVEDTIISQSTDRQKIVQQRSLIEEAQRQQFVHVEDSQMMSLEQYEHQKIVNQRTQQEAFSWRQPREAQKFIQVEDSSLLHLQERQDTQEQQLLQQQPVMWDRGKPKPQQPQYVQPQTAPVEEEYVEKPKTYEEMHDELVEPTPVPQPQPVPVMWERGKKKPQPQEKTYEEAHDELVEPTPVQQPEQVPVLWERGKKKVAEQETITSQEVVQTSQVVEQQIVEETKKTAVRRVIPPREPEKKMEQVTLKPTPRPRPKEAQKTEEIQLKPFRSTRPVEQAVEQPTQKAYEEATDELPEEPTPQVQEEPQPVLWERGKKKPQKPEEQAPEIPKTLEVAVDTLEEEVPKPTEPQPQPVLWERGKKVKPEQRVVEEAPKTLEVAVDTLEEEVIKPVQPEAQPVLWERGKKKKPEPQEVAEQKVDEGKTYEEAVDVLPDEKKVEEKPEPVLWQRGKKKVPKPEPVEEVHPDEVDAQIQAVVEEEQVIVEEKRRVKKTKKPKPTKEAPEEVFEEQPDEEIIPEEKETEEIVIEELAEITEEKRKVKKTKKPKPEVAEEEQPVEEIIEEQEEIVQEQEDVVVEEKRKVKKVKKAKTTVEETEAPEEQPEEEVVQEEIVEEEVVEVKKKVKKVKKPKQPVEKTDVEEQLVEEIPEEEVIDELEEIVEQEEILEEKKVVKKTKRPKKTVEKIEVEEDQPEEEAPLEEEVIEEQEEIVEQQRKVKKVKKPKKKVTEEEAEELPEETEEPQEDVVEEVEETIPEEVKKPKPVPVAQEQVEKVSLKPAPRKQRPLPEKEQIEEVSLKPVKKTAVVSEATQPETPETEFEVKEFVITTEDQIVDVTKKRVKKKKPKTKSGTEESTEEPVEEIEELEEQETQPEEVEPVESISEEQPVEEVTPEQKLAPKPKPKREEIIEKVEEVALKRVTRPKKELPQEAVIEEVRLKPTQRKSIKPEEVKLEEVDLQHVERKEEEIIQEEKRKTKKVKKPKHEDLPEISDAEPTQLEEAEHIDLEREPKPEEEKPQVPWKRGEKKKPVEEVLEEKKMPTGKRRPLPEEQPEEVTLKPIPSKPVEVPQKPEKSIPGPQLVPEEKPESEEEELELEPLKLPEDIQPKEPKVKKEKKKKPKLKKATPSVDEVSEEVAEPFDEPIAEEDQVEELPVDDVKVVAVSEDVLPEEEVVPTEETPETKQKAHKKRTKRLKEASIEGQPQLLEAAIAEIEKVDEITHEISQKTITLLKKTEDTRPQFITTEQLIELDVEDVRRDLEMKVTSNIIKKEKRRVVLDDSQPLPELELITQKRIQEGIDKVADEELIEDQQLTQNQQETTTSEVIGQERKLVKKKKKEIKPPRITEKLRPRQCVPEEPTVLECKVEGVPFPEINWYFNDILLFASEKYEITVVEQVAKLKIAKVTPSDVGVYTCEAKNEAGVATSRTNIILEKEQGVAPQFTKPLKIEFTEEKQPEQLKVTVTCQVTGKPNPKVKWFRGIEEVIPSETVQVFYDEKTGDVALEVINPTPNEAVIYSVQAQNQFGRAIGNANIISRVDEVPREILKAPTVTPLNAVVVPTGGTLFFEAKYDGLPRPEIKWMRNGREVIENEEIIIETTETTTTIKVINMTRKRTGKYEVWAKNKVGEAKSSGSVVVSDQKPDEQIRPPRFIQPLEPKYFGEHEVAIIEAVVDSEPLSSFQWFVHNEVIKSSNEVRIVSQANKSTLLIEDFQKQFVGPFTCRAENVGGSVTSTATVSLIESLPQEEAVEFESPRFVEELIQPVEVMDGEALLLTCQVTGKPTPKVEWYHNAEKITENKETTISQDLQGNCQLQITEVFPENEGQYECVATNKIGKSSSKTNVKIQAFEYIPDSEITGLTGSEEDLLDRTLSIDEQAPKIIKKLPEKIEPKEGEQAKLEVKVIGKPKPKVKWLRDDEQIFASEEYQIENFEDGTSVLVINHVYPDDLGTISFEAYNPLGVAVTTALFAVEGIVGSKDYRKPEWVSQMEEMQVALKETATTKVEKQFIQQQQEHVQIQEQSEQVQTQVKAEQVVLKKTQTKKHKKHIEQQQQEEYEQIETLAHETSSGSPQAETLENIEELLPTFETLPMQNLPKDTLEFVAAAVTTELSTPKPIPAQVQDDILPQKVLAIREESLTLDEVGVHKEFPKPEESKLSETVEVRQKHAVNVAETKTDEFSKELLPSKIPKSVRAQRKMKESRPLLVEAPSVEEAIEDLSPTKTVTQQAHGDILLSHELTAEQQPTLESIEQLTPITTIEETVQQKLLSQEEVIVTEIMSTETVGKDVTQVKPIEENIAPQVTPNISLGISECQPEDSLGQLTPAAKGRPESYTTSVVEHKAVSEGALEVFESLDQLPLESQPTKRLADYTIKTEEVPVQVQEIEPFDNLAEAEVPKVRTGQVEALELFELAEGLVNITADSQSPIDETMPTFKANTEEASMDMQTNYHFVTQETVSSEQTTMELPVQDIAKIAEGTPGQTMPLTIGETQETNVAEMADKLIEPIVESTKPAKATLTKAYGTAESKEESLFDALGLVPDEDHKTEKGKLIISEGEIVAEVQAPTVIDTEGELFSEVPKMVDAKLDFVEQAALQVKQDTTVEREEILSCDVELKSQLATEKIIPTELRVTSVFEVQPGVTSSDIIADETKSESAKPVFEVMPIGVVSKPELLESTSRMEHPQQPELKTGNIILEEDQQSLEVTNVQITETSTELDNIILNQKLSKAQAVTEPFKHAEGLEIIAMESTMDNPEDSKPNLVIADISIPRQFGTDVREQAALEGTIPREEEVKPESQTIESHFGLLQPLETSSCVTLEGETILSTEEPHTLISAAIGTSAALQVANTMRPQHMEALERLDEEKEPKQHAHFNIGEITLPNVEEILPLDVLNDYKTPTVDKSSLTSVEIIESNTSVKTTTAIVSEHTTDLKDQDTPQQVHVKPDLNDLTQKIPLSEQTNIIEQVADLKNILPTQATGQSSMNSFFEINVRETQALEKEELLEGVAQPSEQLIKIALDSTSVVGLIRQEDTLEQEQDLTVPTMQAEKGRLISTELLRLPVTESIQENQSTGELEELGVSNQFGALKIDLLSETKSTETIVYDSVTKSPASVVPENVVPQKSLVPHEHTVVTGSIAFDAAENFANIPADQRTATKIQDSLSHSIIAEDQKILESEKTLENETISNQQAKVIEGVQNLHAKLVDEATAYEAIGQAHEVDKYSVQQANFTLELAQVHSTEMQQTIEAEEKLNSDEQSYAVATSDKIPSRLGLAVTTKTHPMEGMGDLLSSTPDAKIAQTNYEGRQQEVNISEVRALEESEELIKPDLAPVSAVKSIDIMFKATPESQQPRVFQKETTIPLFTSQEDKARQSAVDLLQGTNIIDTLTLESTAHIDNIKVTTQEAQEEFVTVSGSNKVQVQIDNLIMQKEDVLENTQREYFGKPFIEGTQRETLVTEVVPSENVSGIDLPQEANKVLASLTANDRMTQSPMVETQLPLELESEVQVVHDKIVQAKVKSDEVNEHTTVSEVNAYEITKEIQAENNKGLFVRVVKDVDVSKAHLTTIQSTFVKEDTLPTLNILDDKAKMSNVELKSLVTEEVVGMSSIQETYELHVPASENANVSHQAPHEAAKVSEQNTYEQTPDIVLEPGEKTCTTTSSVITSLRPAESSSVIVYENIEGHGDFRPNIANLSSDATVTSELKVSVVEEFMVIPSMGSLPKDVPEELKAMPEIVLHKNIVYSEELPCEGVSPFLENKKHPFEHAKMQISGMRVAPLTSEQNEKGTVQNIIEFQDDEKNAQPTITTQSTYLNQQTMAHEQVELLKEKVHNTQENANINFETNTSVTTEQLNIFSTISSRTCPEDTLKPTLVESCLKNSLQATQVLSESTFDIPPVISKNAHFEATTHEATKLQAPIHISKDDTDSNQKKQTQEIIELASLKKKSLDKTVKNKPDTEQSTDTTHTQQMTPTQKPETRETEITETPENVKITENIRVVETITEDGKPKKKKIRTRVIKKVKGDKQEVTKIEIVEEDDKQPETTVTVEELPVEEEQPEEIKELPEEVRVVETITEDGKPKKKKIRTRVIKKVKGDKQEVTKIEIVEEDDKQPETTVTVEELPVEEEQPEEIKELPEEVRVVETITEDGKPKKKKIRTRVIKKVKGDKQEVTKIEIVEENDKQPE</sequence>
<dbReference type="InterPro" id="IPR003599">
    <property type="entry name" value="Ig_sub"/>
</dbReference>
<dbReference type="PANTHER" id="PTHR19890">
    <property type="entry name" value="FIBROBLAST GROWTH FACTOR RECEPTOR"/>
    <property type="match status" value="1"/>
</dbReference>
<dbReference type="GO" id="GO:0003779">
    <property type="term" value="F:actin binding"/>
    <property type="evidence" value="ECO:0007669"/>
    <property type="project" value="UniProtKB-ARBA"/>
</dbReference>
<dbReference type="InterPro" id="IPR003598">
    <property type="entry name" value="Ig_sub2"/>
</dbReference>
<feature type="region of interest" description="Disordered" evidence="10">
    <location>
        <begin position="4378"/>
        <end position="4401"/>
    </location>
</feature>
<dbReference type="PANTHER" id="PTHR19890:SF10">
    <property type="entry name" value="FIBROBLAST GROWTH FACTOR RECEPTOR-LIKE 1"/>
    <property type="match status" value="1"/>
</dbReference>
<keyword evidence="9" id="KW-0393">Immunoglobulin domain</keyword>
<protein>
    <submittedName>
        <fullName evidence="12">Titin-like</fullName>
    </submittedName>
</protein>
<dbReference type="SMART" id="SM00409">
    <property type="entry name" value="IG"/>
    <property type="match status" value="6"/>
</dbReference>
<feature type="compositionally biased region" description="Acidic residues" evidence="10">
    <location>
        <begin position="1096"/>
        <end position="1121"/>
    </location>
</feature>
<dbReference type="CDD" id="cd00096">
    <property type="entry name" value="Ig"/>
    <property type="match status" value="1"/>
</dbReference>
<evidence type="ECO:0000256" key="10">
    <source>
        <dbReference type="SAM" id="MobiDB-lite"/>
    </source>
</evidence>
<feature type="region of interest" description="Disordered" evidence="10">
    <location>
        <begin position="508"/>
        <end position="555"/>
    </location>
</feature>
<feature type="compositionally biased region" description="Basic and acidic residues" evidence="10">
    <location>
        <begin position="624"/>
        <end position="635"/>
    </location>
</feature>
<name>A0A6P4EQL5_DRORH</name>
<accession>A0A6P4EQL5</accession>
<evidence type="ECO:0000256" key="5">
    <source>
        <dbReference type="ARBA" id="ARBA00022737"/>
    </source>
</evidence>
<keyword evidence="4" id="KW-0963">Cytoplasm</keyword>
<feature type="compositionally biased region" description="Basic and acidic residues" evidence="10">
    <location>
        <begin position="532"/>
        <end position="545"/>
    </location>
</feature>
<dbReference type="InterPro" id="IPR036179">
    <property type="entry name" value="Ig-like_dom_sf"/>
</dbReference>
<proteinExistence type="inferred from homology"/>
<feature type="compositionally biased region" description="Low complexity" evidence="10">
    <location>
        <begin position="669"/>
        <end position="680"/>
    </location>
</feature>
<feature type="compositionally biased region" description="Acidic residues" evidence="10">
    <location>
        <begin position="1451"/>
        <end position="1460"/>
    </location>
</feature>
<comment type="subcellular location">
    <subcellularLocation>
        <location evidence="2">Cytoplasm</location>
        <location evidence="2">Myofibril</location>
        <location evidence="2">Sarcomere</location>
        <location evidence="2">I band</location>
    </subcellularLocation>
    <subcellularLocation>
        <location evidence="1">Nucleus</location>
    </subcellularLocation>
</comment>
<feature type="region of interest" description="Disordered" evidence="10">
    <location>
        <begin position="905"/>
        <end position="926"/>
    </location>
</feature>
<feature type="compositionally biased region" description="Basic and acidic residues" evidence="10">
    <location>
        <begin position="1461"/>
        <end position="1476"/>
    </location>
</feature>
<feature type="region of interest" description="Disordered" evidence="10">
    <location>
        <begin position="1201"/>
        <end position="1271"/>
    </location>
</feature>
<organism evidence="12">
    <name type="scientific">Drosophila rhopaloa</name>
    <name type="common">Fruit fly</name>
    <dbReference type="NCBI Taxonomy" id="1041015"/>
    <lineage>
        <taxon>Eukaryota</taxon>
        <taxon>Metazoa</taxon>
        <taxon>Ecdysozoa</taxon>
        <taxon>Arthropoda</taxon>
        <taxon>Hexapoda</taxon>
        <taxon>Insecta</taxon>
        <taxon>Pterygota</taxon>
        <taxon>Neoptera</taxon>
        <taxon>Endopterygota</taxon>
        <taxon>Diptera</taxon>
        <taxon>Brachycera</taxon>
        <taxon>Muscomorpha</taxon>
        <taxon>Ephydroidea</taxon>
        <taxon>Drosophilidae</taxon>
        <taxon>Drosophila</taxon>
        <taxon>Sophophora</taxon>
    </lineage>
</organism>
<feature type="domain" description="Ig-like" evidence="11">
    <location>
        <begin position="2011"/>
        <end position="2099"/>
    </location>
</feature>
<feature type="region of interest" description="Disordered" evidence="10">
    <location>
        <begin position="857"/>
        <end position="890"/>
    </location>
</feature>
<feature type="region of interest" description="Disordered" evidence="10">
    <location>
        <begin position="4449"/>
        <end position="4472"/>
    </location>
</feature>
<feature type="region of interest" description="Disordered" evidence="10">
    <location>
        <begin position="1084"/>
        <end position="1188"/>
    </location>
</feature>
<feature type="region of interest" description="Disordered" evidence="10">
    <location>
        <begin position="595"/>
        <end position="732"/>
    </location>
</feature>
<dbReference type="GO" id="GO:0005634">
    <property type="term" value="C:nucleus"/>
    <property type="evidence" value="ECO:0007669"/>
    <property type="project" value="UniProtKB-SubCell"/>
</dbReference>
<gene>
    <name evidence="12" type="primary">LOC108044428</name>
</gene>
<evidence type="ECO:0000256" key="8">
    <source>
        <dbReference type="ARBA" id="ARBA00023242"/>
    </source>
</evidence>
<feature type="compositionally biased region" description="Acidic residues" evidence="10">
    <location>
        <begin position="961"/>
        <end position="977"/>
    </location>
</feature>
<feature type="compositionally biased region" description="Basic and acidic residues" evidence="10">
    <location>
        <begin position="4289"/>
        <end position="4299"/>
    </location>
</feature>
<evidence type="ECO:0000256" key="4">
    <source>
        <dbReference type="ARBA" id="ARBA00022490"/>
    </source>
</evidence>
<feature type="domain" description="Ig-like" evidence="11">
    <location>
        <begin position="1911"/>
        <end position="2000"/>
    </location>
</feature>
<feature type="domain" description="Ig-like" evidence="11">
    <location>
        <begin position="2239"/>
        <end position="2324"/>
    </location>
</feature>
<evidence type="ECO:0000313" key="12">
    <source>
        <dbReference type="RefSeq" id="XP_016978929.1"/>
    </source>
</evidence>
<feature type="region of interest" description="Disordered" evidence="10">
    <location>
        <begin position="955"/>
        <end position="977"/>
    </location>
</feature>
<comment type="similarity">
    <text evidence="3">Belongs to the protein kinase superfamily. CAMK Ser/Thr protein kinase family.</text>
</comment>
<dbReference type="RefSeq" id="XP_016978929.1">
    <property type="nucleotide sequence ID" value="XM_017123440.1"/>
</dbReference>
<feature type="region of interest" description="Disordered" evidence="10">
    <location>
        <begin position="4289"/>
        <end position="4330"/>
    </location>
</feature>
<feature type="compositionally biased region" description="Acidic residues" evidence="10">
    <location>
        <begin position="1534"/>
        <end position="1543"/>
    </location>
</feature>
<feature type="compositionally biased region" description="Basic and acidic residues" evidence="10">
    <location>
        <begin position="604"/>
        <end position="613"/>
    </location>
</feature>
<evidence type="ECO:0000256" key="2">
    <source>
        <dbReference type="ARBA" id="ARBA00004355"/>
    </source>
</evidence>
<feature type="compositionally biased region" description="Basic and acidic residues" evidence="10">
    <location>
        <begin position="1365"/>
        <end position="1382"/>
    </location>
</feature>
<evidence type="ECO:0000256" key="3">
    <source>
        <dbReference type="ARBA" id="ARBA00006692"/>
    </source>
</evidence>
<dbReference type="FunFam" id="2.60.40.10:FF:001667">
    <property type="entry name" value="Sallimus, isoform P"/>
    <property type="match status" value="1"/>
</dbReference>
<dbReference type="InterPro" id="IPR013098">
    <property type="entry name" value="Ig_I-set"/>
</dbReference>